<dbReference type="PANTHER" id="PTHR19143">
    <property type="entry name" value="FIBRINOGEN/TENASCIN/ANGIOPOEITIN"/>
    <property type="match status" value="1"/>
</dbReference>
<dbReference type="InterPro" id="IPR050373">
    <property type="entry name" value="Fibrinogen_C-term_domain"/>
</dbReference>
<dbReference type="InterPro" id="IPR002181">
    <property type="entry name" value="Fibrinogen_a/b/g_C_dom"/>
</dbReference>
<dbReference type="OrthoDB" id="8954808at2759"/>
<evidence type="ECO:0000259" key="3">
    <source>
        <dbReference type="PROSITE" id="PS51406"/>
    </source>
</evidence>
<feature type="region of interest" description="Disordered" evidence="2">
    <location>
        <begin position="968"/>
        <end position="991"/>
    </location>
</feature>
<evidence type="ECO:0000313" key="5">
    <source>
        <dbReference type="Proteomes" id="UP000440578"/>
    </source>
</evidence>
<dbReference type="SMART" id="SM00186">
    <property type="entry name" value="FBG"/>
    <property type="match status" value="3"/>
</dbReference>
<dbReference type="PROSITE" id="PS51406">
    <property type="entry name" value="FIBRINOGEN_C_2"/>
    <property type="match status" value="4"/>
</dbReference>
<comment type="caution">
    <text evidence="4">The sequence shown here is derived from an EMBL/GenBank/DDBJ whole genome shotgun (WGS) entry which is preliminary data.</text>
</comment>
<accession>A0A6A4W5W4</accession>
<proteinExistence type="predicted"/>
<sequence length="991" mass="113860">MSDGEGWTVFQRRADISPRQDFYKDWGAYKWGLGSFDGEFWWGLHRLWQLTSQLDRVYELRVDLWDWDEQTRYATYQKFTIESEDEGYRIDFGDYLGTAGDSLTYQKGMKFSTVDRDNDIWSVKTTAALRPMRTFFCITMEMASRLPVVVCVHWLWLLVCTVDLTSGLTSDVNGTSKQASLVRDCSDLPQGTASGVYMIMVDLLTPTPAYCDMDDGEGWTVFQRRADILPRQDFFQDWEAYKSGLGSLTGEFWWGLHHLWQLTSQLDRVYELRVNLWDWEEQTRYATYQKFTIASEADGYRLDFDYLSYVGDAGDTYCDMSDGEGWTVFQKRADISPRQDFYKDWGAYKWGLGSFDGEFWWGLHHLWQLTSHLDRTYELRIDLWDFEEQTRYATYQKFTIESEDEGYRIDFGDYLGTAGDSLTYHKGMKFSTLDRDNDASSRNCASDFHGAWWYNDCKYSNLNGLYDPGTSKQASLVRDCSDLPQGTASGVYTIMVDLLTPTPAYCDMDDGEGWTVFQRRADITPRQDFFQDWEAYKWGLGSLTGEFWWGLHHLWQLTSQLDRVYELRVNLWDWEEQTRYATYQKFTIASEADGYRLDFDYLSSPVTSSAVVECRGKRSFSDNQPGTPPPSKKPRTTAGYRWEGTPSPPPRTRICRLRPRRSLAAVFSAVSKDGPHVPLLRPRPIRTPLDLLESLAKEETHREFTTSGLFAILCPKEGCGTVCREPSRHCPRPYRESRPELCLPAEVLLPPGAGAGLGAGLDGLRCPSCGWCVALRVGPLWTPLELLLSLVQWPAAGWHPVQSVADRAILYVLIRYVYGERERSSAMREPLFAPPPVGDSAFLLFAEGGEAVGFATLKRRGQLLRPDAGPETFDMDVLDCVFVRRYARRLGQASSLLLELCRAGQLGVSHPTPAMDHLLRKFVRRHAWCRRVLHQVTWTAGEGHRSSVWSAVTREELEDAEDLYRERLRQTRGRDGSPERTPLYQRLCPSS</sequence>
<keyword evidence="1" id="KW-1015">Disulfide bond</keyword>
<name>A0A6A4W5W4_AMPAM</name>
<dbReference type="Gene3D" id="3.90.215.10">
    <property type="entry name" value="Gamma Fibrinogen, chain A, domain 1"/>
    <property type="match status" value="4"/>
</dbReference>
<dbReference type="AlphaFoldDB" id="A0A6A4W5W4"/>
<dbReference type="Proteomes" id="UP000440578">
    <property type="component" value="Unassembled WGS sequence"/>
</dbReference>
<feature type="domain" description="Fibrinogen C-terminal" evidence="3">
    <location>
        <begin position="471"/>
        <end position="597"/>
    </location>
</feature>
<feature type="domain" description="Fibrinogen C-terminal" evidence="3">
    <location>
        <begin position="287"/>
        <end position="469"/>
    </location>
</feature>
<evidence type="ECO:0000256" key="1">
    <source>
        <dbReference type="ARBA" id="ARBA00023157"/>
    </source>
</evidence>
<feature type="compositionally biased region" description="Basic and acidic residues" evidence="2">
    <location>
        <begin position="968"/>
        <end position="978"/>
    </location>
</feature>
<dbReference type="Pfam" id="PF00147">
    <property type="entry name" value="Fibrinogen_C"/>
    <property type="match status" value="3"/>
</dbReference>
<keyword evidence="5" id="KW-1185">Reference proteome</keyword>
<dbReference type="InterPro" id="IPR020837">
    <property type="entry name" value="Fibrinogen_CS"/>
</dbReference>
<dbReference type="InterPro" id="IPR036056">
    <property type="entry name" value="Fibrinogen-like_C"/>
</dbReference>
<dbReference type="CDD" id="cd00087">
    <property type="entry name" value="FReD"/>
    <property type="match status" value="1"/>
</dbReference>
<dbReference type="PROSITE" id="PS00514">
    <property type="entry name" value="FIBRINOGEN_C_1"/>
    <property type="match status" value="1"/>
</dbReference>
<dbReference type="SUPFAM" id="SSF56496">
    <property type="entry name" value="Fibrinogen C-terminal domain-like"/>
    <property type="match status" value="4"/>
</dbReference>
<dbReference type="Gene3D" id="4.10.530.10">
    <property type="entry name" value="Gamma-fibrinogen Carboxyl Terminal Fragment, domain 2"/>
    <property type="match status" value="1"/>
</dbReference>
<feature type="region of interest" description="Disordered" evidence="2">
    <location>
        <begin position="617"/>
        <end position="653"/>
    </location>
</feature>
<evidence type="ECO:0000256" key="2">
    <source>
        <dbReference type="SAM" id="MobiDB-lite"/>
    </source>
</evidence>
<feature type="domain" description="Fibrinogen C-terminal" evidence="3">
    <location>
        <begin position="1"/>
        <end position="122"/>
    </location>
</feature>
<dbReference type="InterPro" id="IPR014716">
    <property type="entry name" value="Fibrinogen_a/b/g_C_1"/>
</dbReference>
<organism evidence="4 5">
    <name type="scientific">Amphibalanus amphitrite</name>
    <name type="common">Striped barnacle</name>
    <name type="synonym">Balanus amphitrite</name>
    <dbReference type="NCBI Taxonomy" id="1232801"/>
    <lineage>
        <taxon>Eukaryota</taxon>
        <taxon>Metazoa</taxon>
        <taxon>Ecdysozoa</taxon>
        <taxon>Arthropoda</taxon>
        <taxon>Crustacea</taxon>
        <taxon>Multicrustacea</taxon>
        <taxon>Cirripedia</taxon>
        <taxon>Thoracica</taxon>
        <taxon>Thoracicalcarea</taxon>
        <taxon>Balanomorpha</taxon>
        <taxon>Balanoidea</taxon>
        <taxon>Balanidae</taxon>
        <taxon>Amphibalaninae</taxon>
        <taxon>Amphibalanus</taxon>
    </lineage>
</organism>
<gene>
    <name evidence="4" type="primary">FCN1_10</name>
    <name evidence="4" type="ORF">FJT64_002952</name>
</gene>
<feature type="domain" description="Fibrinogen C-terminal" evidence="3">
    <location>
        <begin position="176"/>
        <end position="286"/>
    </location>
</feature>
<dbReference type="GO" id="GO:0005615">
    <property type="term" value="C:extracellular space"/>
    <property type="evidence" value="ECO:0007669"/>
    <property type="project" value="TreeGrafter"/>
</dbReference>
<reference evidence="4 5" key="1">
    <citation type="submission" date="2019-07" db="EMBL/GenBank/DDBJ databases">
        <title>Draft genome assembly of a fouling barnacle, Amphibalanus amphitrite (Darwin, 1854): The first reference genome for Thecostraca.</title>
        <authorList>
            <person name="Kim W."/>
        </authorList>
    </citation>
    <scope>NUCLEOTIDE SEQUENCE [LARGE SCALE GENOMIC DNA]</scope>
    <source>
        <strain evidence="4">SNU_AA5</strain>
        <tissue evidence="4">Soma without cirri and trophi</tissue>
    </source>
</reference>
<protein>
    <submittedName>
        <fullName evidence="4">Ficolin-1</fullName>
    </submittedName>
</protein>
<dbReference type="EMBL" id="VIIS01001025">
    <property type="protein sequence ID" value="KAF0302716.1"/>
    <property type="molecule type" value="Genomic_DNA"/>
</dbReference>
<evidence type="ECO:0000313" key="4">
    <source>
        <dbReference type="EMBL" id="KAF0302716.1"/>
    </source>
</evidence>